<dbReference type="AlphaFoldDB" id="A0A4Z2IQ56"/>
<keyword evidence="2" id="KW-1185">Reference proteome</keyword>
<dbReference type="EMBL" id="SRLO01000065">
    <property type="protein sequence ID" value="TNN79342.1"/>
    <property type="molecule type" value="Genomic_DNA"/>
</dbReference>
<dbReference type="OrthoDB" id="397265at2759"/>
<organism evidence="1 2">
    <name type="scientific">Liparis tanakae</name>
    <name type="common">Tanaka's snailfish</name>
    <dbReference type="NCBI Taxonomy" id="230148"/>
    <lineage>
        <taxon>Eukaryota</taxon>
        <taxon>Metazoa</taxon>
        <taxon>Chordata</taxon>
        <taxon>Craniata</taxon>
        <taxon>Vertebrata</taxon>
        <taxon>Euteleostomi</taxon>
        <taxon>Actinopterygii</taxon>
        <taxon>Neopterygii</taxon>
        <taxon>Teleostei</taxon>
        <taxon>Neoteleostei</taxon>
        <taxon>Acanthomorphata</taxon>
        <taxon>Eupercaria</taxon>
        <taxon>Perciformes</taxon>
        <taxon>Cottioidei</taxon>
        <taxon>Cottales</taxon>
        <taxon>Liparidae</taxon>
        <taxon>Liparis</taxon>
    </lineage>
</organism>
<protein>
    <submittedName>
        <fullName evidence="1">Uncharacterized protein</fullName>
    </submittedName>
</protein>
<comment type="caution">
    <text evidence="1">The sequence shown here is derived from an EMBL/GenBank/DDBJ whole genome shotgun (WGS) entry which is preliminary data.</text>
</comment>
<evidence type="ECO:0000313" key="2">
    <source>
        <dbReference type="Proteomes" id="UP000314294"/>
    </source>
</evidence>
<accession>A0A4Z2IQ56</accession>
<sequence length="128" mass="14352">MLKNSPLRSNKLLQSKTLSYSSGQTLNTLDHQREIALTDSPPGMLRQIMLTKRVVEDDVDSRDGARVSTIGRFFSRRVGPDQRVVKALRPGDQLDTEERPKMPFSDSFILKLSENISSSVGGKHASYF</sequence>
<name>A0A4Z2IQ56_9TELE</name>
<dbReference type="Proteomes" id="UP000314294">
    <property type="component" value="Unassembled WGS sequence"/>
</dbReference>
<proteinExistence type="predicted"/>
<gene>
    <name evidence="1" type="ORF">EYF80_010366</name>
</gene>
<evidence type="ECO:0000313" key="1">
    <source>
        <dbReference type="EMBL" id="TNN79342.1"/>
    </source>
</evidence>
<reference evidence="1 2" key="1">
    <citation type="submission" date="2019-03" db="EMBL/GenBank/DDBJ databases">
        <title>First draft genome of Liparis tanakae, snailfish: a comprehensive survey of snailfish specific genes.</title>
        <authorList>
            <person name="Kim W."/>
            <person name="Song I."/>
            <person name="Jeong J.-H."/>
            <person name="Kim D."/>
            <person name="Kim S."/>
            <person name="Ryu S."/>
            <person name="Song J.Y."/>
            <person name="Lee S.K."/>
        </authorList>
    </citation>
    <scope>NUCLEOTIDE SEQUENCE [LARGE SCALE GENOMIC DNA]</scope>
    <source>
        <tissue evidence="1">Muscle</tissue>
    </source>
</reference>